<dbReference type="GO" id="GO:0003796">
    <property type="term" value="F:lysozyme activity"/>
    <property type="evidence" value="ECO:0007669"/>
    <property type="project" value="InterPro"/>
</dbReference>
<gene>
    <name evidence="4" type="ORF">ETD86_04305</name>
</gene>
<dbReference type="OrthoDB" id="9798192at2"/>
<keyword evidence="2" id="KW-0378">Hydrolase</keyword>
<dbReference type="CDD" id="cd00599">
    <property type="entry name" value="GH25_muramidase"/>
    <property type="match status" value="1"/>
</dbReference>
<reference evidence="4 5" key="1">
    <citation type="submission" date="2019-05" db="EMBL/GenBank/DDBJ databases">
        <title>Draft genome sequence of Nonomuraea turkmeniaca DSM 43926.</title>
        <authorList>
            <person name="Saricaoglu S."/>
            <person name="Isik K."/>
        </authorList>
    </citation>
    <scope>NUCLEOTIDE SEQUENCE [LARGE SCALE GENOMIC DNA]</scope>
    <source>
        <strain evidence="4 5">DSM 43926</strain>
    </source>
</reference>
<keyword evidence="3" id="KW-0326">Glycosidase</keyword>
<dbReference type="SUPFAM" id="SSF51445">
    <property type="entry name" value="(Trans)glycosidases"/>
    <property type="match status" value="1"/>
</dbReference>
<dbReference type="PANTHER" id="PTHR34135:SF2">
    <property type="entry name" value="LYSOZYME"/>
    <property type="match status" value="1"/>
</dbReference>
<comment type="similarity">
    <text evidence="1">Belongs to the glycosyl hydrolase 25 family.</text>
</comment>
<evidence type="ECO:0000256" key="3">
    <source>
        <dbReference type="ARBA" id="ARBA00023295"/>
    </source>
</evidence>
<evidence type="ECO:0000256" key="1">
    <source>
        <dbReference type="ARBA" id="ARBA00010646"/>
    </source>
</evidence>
<dbReference type="Proteomes" id="UP000309128">
    <property type="component" value="Unassembled WGS sequence"/>
</dbReference>
<dbReference type="EMBL" id="VCKY01000009">
    <property type="protein sequence ID" value="TMR24571.1"/>
    <property type="molecule type" value="Genomic_DNA"/>
</dbReference>
<dbReference type="GO" id="GO:0016052">
    <property type="term" value="P:carbohydrate catabolic process"/>
    <property type="evidence" value="ECO:0007669"/>
    <property type="project" value="TreeGrafter"/>
</dbReference>
<dbReference type="PANTHER" id="PTHR34135">
    <property type="entry name" value="LYSOZYME"/>
    <property type="match status" value="1"/>
</dbReference>
<organism evidence="4 5">
    <name type="scientific">Nonomuraea turkmeniaca</name>
    <dbReference type="NCBI Taxonomy" id="103838"/>
    <lineage>
        <taxon>Bacteria</taxon>
        <taxon>Bacillati</taxon>
        <taxon>Actinomycetota</taxon>
        <taxon>Actinomycetes</taxon>
        <taxon>Streptosporangiales</taxon>
        <taxon>Streptosporangiaceae</taxon>
        <taxon>Nonomuraea</taxon>
    </lineage>
</organism>
<evidence type="ECO:0000313" key="5">
    <source>
        <dbReference type="Proteomes" id="UP000309128"/>
    </source>
</evidence>
<dbReference type="GO" id="GO:0009253">
    <property type="term" value="P:peptidoglycan catabolic process"/>
    <property type="evidence" value="ECO:0007669"/>
    <property type="project" value="InterPro"/>
</dbReference>
<dbReference type="InterPro" id="IPR018077">
    <property type="entry name" value="Glyco_hydro_fam25_subgr"/>
</dbReference>
<dbReference type="InterPro" id="IPR017853">
    <property type="entry name" value="GH"/>
</dbReference>
<evidence type="ECO:0008006" key="6">
    <source>
        <dbReference type="Google" id="ProtNLM"/>
    </source>
</evidence>
<dbReference type="Pfam" id="PF01183">
    <property type="entry name" value="Glyco_hydro_25"/>
    <property type="match status" value="1"/>
</dbReference>
<proteinExistence type="inferred from homology"/>
<dbReference type="Gene3D" id="3.20.20.80">
    <property type="entry name" value="Glycosidases"/>
    <property type="match status" value="1"/>
</dbReference>
<keyword evidence="5" id="KW-1185">Reference proteome</keyword>
<evidence type="ECO:0000313" key="4">
    <source>
        <dbReference type="EMBL" id="TMR24571.1"/>
    </source>
</evidence>
<sequence>MSIRSGKVKGVLQGIDVSNWQGSVDWSGHAEAGVAFAFAKATEGGDYTDKRFTRNWNGMRETWMVSGAYHFARPKGDPIEQARHFLATIRAAGGLRRGDLLALDLEDDDGLRPERVARFARRWCHFVERHGRVRPFIYTFHAFANRGNCAGLAEYPLWIAGPERPRGRPLVPRPWQDWTIHQYANSPIDRNVFHGTRKELTKLGFHPR</sequence>
<protein>
    <recommendedName>
        <fullName evidence="6">Lysozyme</fullName>
    </recommendedName>
</protein>
<dbReference type="SMART" id="SM00641">
    <property type="entry name" value="Glyco_25"/>
    <property type="match status" value="1"/>
</dbReference>
<accession>A0A5S4FWR6</accession>
<dbReference type="GO" id="GO:0016998">
    <property type="term" value="P:cell wall macromolecule catabolic process"/>
    <property type="evidence" value="ECO:0007669"/>
    <property type="project" value="InterPro"/>
</dbReference>
<evidence type="ECO:0000256" key="2">
    <source>
        <dbReference type="ARBA" id="ARBA00022801"/>
    </source>
</evidence>
<comment type="caution">
    <text evidence="4">The sequence shown here is derived from an EMBL/GenBank/DDBJ whole genome shotgun (WGS) entry which is preliminary data.</text>
</comment>
<dbReference type="PROSITE" id="PS51904">
    <property type="entry name" value="GLYCOSYL_HYDROL_F25_2"/>
    <property type="match status" value="1"/>
</dbReference>
<dbReference type="InterPro" id="IPR002053">
    <property type="entry name" value="Glyco_hydro_25"/>
</dbReference>
<name>A0A5S4FWR6_9ACTN</name>
<dbReference type="AlphaFoldDB" id="A0A5S4FWR6"/>